<dbReference type="Proteomes" id="UP001227230">
    <property type="component" value="Chromosome 16"/>
</dbReference>
<reference evidence="1 2" key="1">
    <citation type="journal article" date="2023" name="Hortic Res">
        <title>The complete reference genome for grapevine (Vitis vinifera L.) genetics and breeding.</title>
        <authorList>
            <person name="Shi X."/>
            <person name="Cao S."/>
            <person name="Wang X."/>
            <person name="Huang S."/>
            <person name="Wang Y."/>
            <person name="Liu Z."/>
            <person name="Liu W."/>
            <person name="Leng X."/>
            <person name="Peng Y."/>
            <person name="Wang N."/>
            <person name="Wang Y."/>
            <person name="Ma Z."/>
            <person name="Xu X."/>
            <person name="Zhang F."/>
            <person name="Xue H."/>
            <person name="Zhong H."/>
            <person name="Wang Y."/>
            <person name="Zhang K."/>
            <person name="Velt A."/>
            <person name="Avia K."/>
            <person name="Holtgrawe D."/>
            <person name="Grimplet J."/>
            <person name="Matus J.T."/>
            <person name="Ware D."/>
            <person name="Wu X."/>
            <person name="Wang H."/>
            <person name="Liu C."/>
            <person name="Fang Y."/>
            <person name="Rustenholz C."/>
            <person name="Cheng Z."/>
            <person name="Xiao H."/>
            <person name="Zhou Y."/>
        </authorList>
    </citation>
    <scope>NUCLEOTIDE SEQUENCE [LARGE SCALE GENOMIC DNA]</scope>
    <source>
        <strain evidence="2">cv. Pinot noir / PN40024</strain>
        <tissue evidence="1">Leaf</tissue>
    </source>
</reference>
<evidence type="ECO:0000313" key="1">
    <source>
        <dbReference type="EMBL" id="WKA06331.1"/>
    </source>
</evidence>
<accession>A0ABY9DIX1</accession>
<dbReference type="CDD" id="cd09272">
    <property type="entry name" value="RNase_HI_RT_Ty1"/>
    <property type="match status" value="1"/>
</dbReference>
<gene>
    <name evidence="1" type="ORF">VitviT2T_024234</name>
</gene>
<evidence type="ECO:0000313" key="2">
    <source>
        <dbReference type="Proteomes" id="UP001227230"/>
    </source>
</evidence>
<dbReference type="PANTHER" id="PTHR11439">
    <property type="entry name" value="GAG-POL-RELATED RETROTRANSPOSON"/>
    <property type="match status" value="1"/>
</dbReference>
<organism evidence="1 2">
    <name type="scientific">Vitis vinifera</name>
    <name type="common">Grape</name>
    <dbReference type="NCBI Taxonomy" id="29760"/>
    <lineage>
        <taxon>Eukaryota</taxon>
        <taxon>Viridiplantae</taxon>
        <taxon>Streptophyta</taxon>
        <taxon>Embryophyta</taxon>
        <taxon>Tracheophyta</taxon>
        <taxon>Spermatophyta</taxon>
        <taxon>Magnoliopsida</taxon>
        <taxon>eudicotyledons</taxon>
        <taxon>Gunneridae</taxon>
        <taxon>Pentapetalae</taxon>
        <taxon>rosids</taxon>
        <taxon>Vitales</taxon>
        <taxon>Vitaceae</taxon>
        <taxon>Viteae</taxon>
        <taxon>Vitis</taxon>
    </lineage>
</organism>
<sequence length="116" mass="13396">MYVMNYTCQDIAYAVNKLSRFTNNLGKYHWKALVRVLRYLRYTLNYGLHYLSYPTVLERYSDANWISDTKDSKSTSGYLFTIGGAMISWKSSKQTCIARSTMESEFIALDKAGEEA</sequence>
<dbReference type="EMBL" id="CP126663">
    <property type="protein sequence ID" value="WKA06331.1"/>
    <property type="molecule type" value="Genomic_DNA"/>
</dbReference>
<proteinExistence type="predicted"/>
<dbReference type="PANTHER" id="PTHR11439:SF521">
    <property type="entry name" value="RNA-DIRECTED DNA POLYMERASE"/>
    <property type="match status" value="1"/>
</dbReference>
<protein>
    <recommendedName>
        <fullName evidence="3">Retrovirus-related Pol polyprotein from transposon TNT 1-94</fullName>
    </recommendedName>
</protein>
<evidence type="ECO:0008006" key="3">
    <source>
        <dbReference type="Google" id="ProtNLM"/>
    </source>
</evidence>
<keyword evidence="2" id="KW-1185">Reference proteome</keyword>
<name>A0ABY9DIX1_VITVI</name>